<proteinExistence type="predicted"/>
<sequence length="93" mass="10690">MTDLPLFNWRPTAKVIPFPGGRRTGKARQVAKLYLSKTAKQRRSYWYRIADDYVAAQTNVGISEFAARASLDEFREAVEREIALIEARGMLRK</sequence>
<dbReference type="STRING" id="1514904.SU32_08980"/>
<comment type="caution">
    <text evidence="1">The sequence shown here is derived from an EMBL/GenBank/DDBJ whole genome shotgun (WGS) entry which is preliminary data.</text>
</comment>
<evidence type="ECO:0000313" key="1">
    <source>
        <dbReference type="EMBL" id="KPB01372.1"/>
    </source>
</evidence>
<dbReference type="AlphaFoldDB" id="A0A0N0E7N3"/>
<dbReference type="Proteomes" id="UP000038011">
    <property type="component" value="Unassembled WGS sequence"/>
</dbReference>
<dbReference type="EMBL" id="JXMU01000011">
    <property type="protein sequence ID" value="KPB01372.1"/>
    <property type="molecule type" value="Genomic_DNA"/>
</dbReference>
<dbReference type="OrthoDB" id="8090008at2"/>
<keyword evidence="2" id="KW-1185">Reference proteome</keyword>
<dbReference type="PATRIC" id="fig|1514904.3.peg.621"/>
<name>A0A0N0E7N3_9HYPH</name>
<reference evidence="1 2" key="1">
    <citation type="submission" date="2015-01" db="EMBL/GenBank/DDBJ databases">
        <title>Ahrensia donghaiensis sp. nov., a novel dimethylsulphoniopropionate-cleavage bacterium isolated from seawater and emended descriptions of the genus Ahrensia and Ahrensia kielensis.</title>
        <authorList>
            <person name="Liu J."/>
        </authorList>
    </citation>
    <scope>NUCLEOTIDE SEQUENCE [LARGE SCALE GENOMIC DNA]</scope>
    <source>
        <strain evidence="1 2">LZD062</strain>
    </source>
</reference>
<evidence type="ECO:0000313" key="2">
    <source>
        <dbReference type="Proteomes" id="UP000038011"/>
    </source>
</evidence>
<dbReference type="InterPro" id="IPR045720">
    <property type="entry name" value="DUF6074"/>
</dbReference>
<dbReference type="Pfam" id="PF19551">
    <property type="entry name" value="DUF6074"/>
    <property type="match status" value="1"/>
</dbReference>
<gene>
    <name evidence="1" type="ORF">SU32_08980</name>
</gene>
<dbReference type="RefSeq" id="WP_053999016.1">
    <property type="nucleotide sequence ID" value="NZ_JXMU01000011.1"/>
</dbReference>
<organism evidence="1 2">
    <name type="scientific">Ahrensia marina</name>
    <dbReference type="NCBI Taxonomy" id="1514904"/>
    <lineage>
        <taxon>Bacteria</taxon>
        <taxon>Pseudomonadati</taxon>
        <taxon>Pseudomonadota</taxon>
        <taxon>Alphaproteobacteria</taxon>
        <taxon>Hyphomicrobiales</taxon>
        <taxon>Ahrensiaceae</taxon>
        <taxon>Ahrensia</taxon>
    </lineage>
</organism>
<protein>
    <submittedName>
        <fullName evidence="1">Uncharacterized protein</fullName>
    </submittedName>
</protein>
<accession>A0A0N0E7N3</accession>